<comment type="similarity">
    <text evidence="2">Belongs to the TAPT1 family.</text>
</comment>
<evidence type="ECO:0000256" key="2">
    <source>
        <dbReference type="ARBA" id="ARBA00008803"/>
    </source>
</evidence>
<dbReference type="PANTHER" id="PTHR13317">
    <property type="entry name" value="TRANSMEMBRANE ANTERIOR POSTERIOR TRANSFORMATION PROTEIN 1 HOMOLOG"/>
    <property type="match status" value="1"/>
</dbReference>
<feature type="transmembrane region" description="Helical" evidence="6">
    <location>
        <begin position="88"/>
        <end position="107"/>
    </location>
</feature>
<keyword evidence="5 6" id="KW-0472">Membrane</keyword>
<sequence length="497" mass="55055">MKEGFFCRLFGPTERKRATHGGESRSPLPTVTRFNEYLDHFVRMPEMLSEIEFYFALTMLGMAENLLSLLLLPLKCIVAFSRLERRDAVALVLIAVGMLTYCFLSLYTPQLYAYLYHVVRRTSFIKLVMVFNILDVADRLLSALSQEVIEVLTMCVQNWGKAKPPQRGPAAVFAHSLWLPVGSAVISVVCVAVHAVTLLLSVVTLNVAVNAEGHLLLALMVGTNLSEVKGVAYKKHNRESLFQVTAADAVERLKFLLFVLVMVLQHMHERFHMLDVADMLLVLLAEVLVDFTKHLFVAKFNGISLSVYRSYSQLAILDMAAETVLWRLGAKIHIRCTDDPLLHVDNVKALLSASDGFFPKHVRRTGFIPVPYAALLLWSVYPFASLLLLRAPLLFALALTVVVLLKLLFSEFIRGVAARFVVRSLIVLQHSEPRRGGGESADILFGVSPLGTPSPAPLNCGPESVDGGPVATLQLTSFLCALLTLEPFDLQAGKVKK</sequence>
<dbReference type="AlphaFoldDB" id="A0A061J0V2"/>
<dbReference type="PANTHER" id="PTHR13317:SF4">
    <property type="entry name" value="TRANSMEMBRANE ANTERIOR POSTERIOR TRANSFORMATION PROTEIN 1 HOMOLOG"/>
    <property type="match status" value="1"/>
</dbReference>
<comment type="caution">
    <text evidence="7">The sequence shown here is derived from an EMBL/GenBank/DDBJ whole genome shotgun (WGS) entry which is preliminary data.</text>
</comment>
<gene>
    <name evidence="7" type="ORF">TRSC58_04556</name>
</gene>
<evidence type="ECO:0000256" key="5">
    <source>
        <dbReference type="ARBA" id="ARBA00023136"/>
    </source>
</evidence>
<keyword evidence="4 6" id="KW-1133">Transmembrane helix</keyword>
<keyword evidence="3 6" id="KW-0812">Transmembrane</keyword>
<reference evidence="7 8" key="1">
    <citation type="submission" date="2013-07" db="EMBL/GenBank/DDBJ databases">
        <authorList>
            <person name="Stoco P.H."/>
            <person name="Wagner G."/>
            <person name="Gerber A."/>
            <person name="Zaha A."/>
            <person name="Thompson C."/>
            <person name="Bartholomeu D.C."/>
            <person name="Luckemeyer D.D."/>
            <person name="Bahia D."/>
            <person name="Loreto E."/>
            <person name="Prestes E.B."/>
            <person name="Lima F.M."/>
            <person name="Rodrigues-Luiz G."/>
            <person name="Vallejo G.A."/>
            <person name="Filho J.F."/>
            <person name="Monteiro K.M."/>
            <person name="Tyler K.M."/>
            <person name="de Almeida L.G."/>
            <person name="Ortiz M.F."/>
            <person name="Siervo M.A."/>
            <person name="de Moraes M.H."/>
            <person name="Cunha O.L."/>
            <person name="Mendonca-Neto R."/>
            <person name="Silva R."/>
            <person name="Teixeira S.M."/>
            <person name="Murta S.M."/>
            <person name="Sincero T.C."/>
            <person name="Mendes T.A."/>
            <person name="Urmenyi T.P."/>
            <person name="Silva V.G."/>
            <person name="da Rocha W.D."/>
            <person name="Andersson B."/>
            <person name="Romanha A.J."/>
            <person name="Steindel M."/>
            <person name="de Vasconcelos A.T."/>
            <person name="Grisard E.C."/>
        </authorList>
    </citation>
    <scope>NUCLEOTIDE SEQUENCE [LARGE SCALE GENOMIC DNA]</scope>
    <source>
        <strain evidence="7 8">SC58</strain>
    </source>
</reference>
<feature type="transmembrane region" description="Helical" evidence="6">
    <location>
        <begin position="53"/>
        <end position="76"/>
    </location>
</feature>
<evidence type="ECO:0000313" key="7">
    <source>
        <dbReference type="EMBL" id="ESL07751.1"/>
    </source>
</evidence>
<dbReference type="Pfam" id="PF05346">
    <property type="entry name" value="DUF747"/>
    <property type="match status" value="1"/>
</dbReference>
<dbReference type="EMBL" id="AUPL01004556">
    <property type="protein sequence ID" value="ESL07751.1"/>
    <property type="molecule type" value="Genomic_DNA"/>
</dbReference>
<feature type="transmembrane region" description="Helical" evidence="6">
    <location>
        <begin position="184"/>
        <end position="209"/>
    </location>
</feature>
<feature type="transmembrane region" description="Helical" evidence="6">
    <location>
        <begin position="366"/>
        <end position="384"/>
    </location>
</feature>
<dbReference type="OrthoDB" id="29023at2759"/>
<dbReference type="InterPro" id="IPR008010">
    <property type="entry name" value="Tatp1"/>
</dbReference>
<evidence type="ECO:0000256" key="3">
    <source>
        <dbReference type="ARBA" id="ARBA00022692"/>
    </source>
</evidence>
<organism evidence="7 8">
    <name type="scientific">Trypanosoma rangeli SC58</name>
    <dbReference type="NCBI Taxonomy" id="429131"/>
    <lineage>
        <taxon>Eukaryota</taxon>
        <taxon>Discoba</taxon>
        <taxon>Euglenozoa</taxon>
        <taxon>Kinetoplastea</taxon>
        <taxon>Metakinetoplastina</taxon>
        <taxon>Trypanosomatida</taxon>
        <taxon>Trypanosomatidae</taxon>
        <taxon>Trypanosoma</taxon>
        <taxon>Herpetosoma</taxon>
    </lineage>
</organism>
<dbReference type="VEuPathDB" id="TriTrypDB:TRSC58_04556"/>
<accession>A0A061J0V2</accession>
<evidence type="ECO:0000256" key="4">
    <source>
        <dbReference type="ARBA" id="ARBA00022989"/>
    </source>
</evidence>
<proteinExistence type="inferred from homology"/>
<comment type="subcellular location">
    <subcellularLocation>
        <location evidence="1">Membrane</location>
        <topology evidence="1">Multi-pass membrane protein</topology>
    </subcellularLocation>
</comment>
<feature type="transmembrane region" description="Helical" evidence="6">
    <location>
        <begin position="390"/>
        <end position="409"/>
    </location>
</feature>
<evidence type="ECO:0000256" key="1">
    <source>
        <dbReference type="ARBA" id="ARBA00004141"/>
    </source>
</evidence>
<evidence type="ECO:0000313" key="8">
    <source>
        <dbReference type="Proteomes" id="UP000031737"/>
    </source>
</evidence>
<evidence type="ECO:0000256" key="6">
    <source>
        <dbReference type="SAM" id="Phobius"/>
    </source>
</evidence>
<name>A0A061J0V2_TRYRA</name>
<dbReference type="Proteomes" id="UP000031737">
    <property type="component" value="Unassembled WGS sequence"/>
</dbReference>
<dbReference type="GO" id="GO:0005789">
    <property type="term" value="C:endoplasmic reticulum membrane"/>
    <property type="evidence" value="ECO:0007669"/>
    <property type="project" value="TreeGrafter"/>
</dbReference>
<keyword evidence="8" id="KW-1185">Reference proteome</keyword>
<protein>
    <submittedName>
        <fullName evidence="7">Uncharacterized protein</fullName>
    </submittedName>
</protein>